<dbReference type="NCBIfam" id="TIGR04183">
    <property type="entry name" value="Por_Secre_tail"/>
    <property type="match status" value="1"/>
</dbReference>
<evidence type="ECO:0000259" key="1">
    <source>
        <dbReference type="Pfam" id="PF18962"/>
    </source>
</evidence>
<protein>
    <submittedName>
        <fullName evidence="2">Por secretion system C-terminal sorting domain-containing protein</fullName>
    </submittedName>
</protein>
<evidence type="ECO:0000313" key="2">
    <source>
        <dbReference type="EMBL" id="SFC91356.1"/>
    </source>
</evidence>
<dbReference type="Proteomes" id="UP000199514">
    <property type="component" value="Unassembled WGS sequence"/>
</dbReference>
<name>A0A1I1N1Y4_9BACT</name>
<dbReference type="AlphaFoldDB" id="A0A1I1N1Y4"/>
<dbReference type="STRING" id="927664.SAMN05421780_11226"/>
<proteinExistence type="predicted"/>
<organism evidence="2 3">
    <name type="scientific">Flexibacter flexilis DSM 6793</name>
    <dbReference type="NCBI Taxonomy" id="927664"/>
    <lineage>
        <taxon>Bacteria</taxon>
        <taxon>Pseudomonadati</taxon>
        <taxon>Bacteroidota</taxon>
        <taxon>Cytophagia</taxon>
        <taxon>Cytophagales</taxon>
        <taxon>Flexibacteraceae</taxon>
        <taxon>Flexibacter</taxon>
    </lineage>
</organism>
<dbReference type="Gene3D" id="3.40.50.1820">
    <property type="entry name" value="alpha/beta hydrolase"/>
    <property type="match status" value="1"/>
</dbReference>
<dbReference type="EMBL" id="FOLE01000012">
    <property type="protein sequence ID" value="SFC91356.1"/>
    <property type="molecule type" value="Genomic_DNA"/>
</dbReference>
<keyword evidence="3" id="KW-1185">Reference proteome</keyword>
<feature type="domain" description="Secretion system C-terminal sorting" evidence="1">
    <location>
        <begin position="374"/>
        <end position="440"/>
    </location>
</feature>
<sequence>MTNNPLGSLSLGFILTVNFMKKLTTLSVSLLVLLSLSFFSVNAQIYDDPNISKPSSGYGAEGTHAIDSASFPNPNYAGQRVQVFYPTDVTGKVPTIFYNHAYGGYNSQNILGLLRFAAKKGYAIVFVPYQTTGVTVEQRYDNLLTGFKMAARKYTSIIDTTRVGFLGYSFGGGAAFANSLHCFRKHNWGSNGRFIYAMAQWYSYRLTNQQLADSFPSNTKVLVQILDDDETNDHRMAVDIFSRINIPNSEKDFIKMRSDTINGYIYSTAHSMPNSATFDALDYYGYYRLLAALCDYTFTGSLVGKNVALGNGSLAQVTMPSGLKPLLQTDSPTVIYPESKYLFPCSSSENLRQAYCPSAITAVAKMAQNAKVAIYPNPVTNVLYIDLSEQTKSNSLQIFNSLGQKMWEENVTNQQNLRIDTSLWPSGMYWVNAGTFSQQIVK</sequence>
<reference evidence="2 3" key="1">
    <citation type="submission" date="2016-10" db="EMBL/GenBank/DDBJ databases">
        <authorList>
            <person name="de Groot N.N."/>
        </authorList>
    </citation>
    <scope>NUCLEOTIDE SEQUENCE [LARGE SCALE GENOMIC DNA]</scope>
    <source>
        <strain evidence="2 3">DSM 6793</strain>
    </source>
</reference>
<accession>A0A1I1N1Y4</accession>
<dbReference type="InterPro" id="IPR029058">
    <property type="entry name" value="AB_hydrolase_fold"/>
</dbReference>
<evidence type="ECO:0000313" key="3">
    <source>
        <dbReference type="Proteomes" id="UP000199514"/>
    </source>
</evidence>
<dbReference type="InterPro" id="IPR026444">
    <property type="entry name" value="Secre_tail"/>
</dbReference>
<gene>
    <name evidence="2" type="ORF">SAMN05421780_11226</name>
</gene>
<dbReference type="Pfam" id="PF18962">
    <property type="entry name" value="Por_Secre_tail"/>
    <property type="match status" value="1"/>
</dbReference>
<dbReference type="SUPFAM" id="SSF53474">
    <property type="entry name" value="alpha/beta-Hydrolases"/>
    <property type="match status" value="1"/>
</dbReference>